<proteinExistence type="predicted"/>
<evidence type="ECO:0000313" key="2">
    <source>
        <dbReference type="EMBL" id="OKS88191.1"/>
    </source>
</evidence>
<comment type="caution">
    <text evidence="2">The sequence shown here is derived from an EMBL/GenBank/DDBJ whole genome shotgun (WGS) entry which is preliminary data.</text>
</comment>
<protein>
    <submittedName>
        <fullName evidence="2">Uncharacterized protein</fullName>
    </submittedName>
</protein>
<accession>A0A1Q6A2H7</accession>
<feature type="compositionally biased region" description="Low complexity" evidence="1">
    <location>
        <begin position="25"/>
        <end position="47"/>
    </location>
</feature>
<organism evidence="2 3">
    <name type="scientific">Mucilaginibacter polytrichastri</name>
    <dbReference type="NCBI Taxonomy" id="1302689"/>
    <lineage>
        <taxon>Bacteria</taxon>
        <taxon>Pseudomonadati</taxon>
        <taxon>Bacteroidota</taxon>
        <taxon>Sphingobacteriia</taxon>
        <taxon>Sphingobacteriales</taxon>
        <taxon>Sphingobacteriaceae</taxon>
        <taxon>Mucilaginibacter</taxon>
    </lineage>
</organism>
<evidence type="ECO:0000313" key="3">
    <source>
        <dbReference type="Proteomes" id="UP000186720"/>
    </source>
</evidence>
<sequence>MDLQHANGADVKNAATKENNNVSQNATAKATANAKPEVAKPQPAKPQEPAKDEPKAAQEPPVVTTEISKPVLTLETKLRKVDELHRKSVQRLNLISRIKQLEAFEVNLAQENDELEDNPYQGCRLIIEDDKKRQFITTTPGLIRLVSQFIYGSCNEKLVEIEDSINFPNA</sequence>
<keyword evidence="3" id="KW-1185">Reference proteome</keyword>
<dbReference type="RefSeq" id="WP_074490783.1">
    <property type="nucleotide sequence ID" value="NZ_FPAM01000010.1"/>
</dbReference>
<gene>
    <name evidence="2" type="ORF">RG47T_3655</name>
</gene>
<dbReference type="AlphaFoldDB" id="A0A1Q6A2H7"/>
<dbReference type="Proteomes" id="UP000186720">
    <property type="component" value="Unassembled WGS sequence"/>
</dbReference>
<dbReference type="EMBL" id="MPPL01000001">
    <property type="protein sequence ID" value="OKS88191.1"/>
    <property type="molecule type" value="Genomic_DNA"/>
</dbReference>
<dbReference type="OrthoDB" id="793497at2"/>
<name>A0A1Q6A2H7_9SPHI</name>
<evidence type="ECO:0000256" key="1">
    <source>
        <dbReference type="SAM" id="MobiDB-lite"/>
    </source>
</evidence>
<feature type="region of interest" description="Disordered" evidence="1">
    <location>
        <begin position="1"/>
        <end position="68"/>
    </location>
</feature>
<reference evidence="2 3" key="1">
    <citation type="submission" date="2016-11" db="EMBL/GenBank/DDBJ databases">
        <title>Whole Genome Sequencing of Mucilaginibacter polytrichastri RG4-7(T) isolated from the moss sample.</title>
        <authorList>
            <person name="Li Y."/>
        </authorList>
    </citation>
    <scope>NUCLEOTIDE SEQUENCE [LARGE SCALE GENOMIC DNA]</scope>
    <source>
        <strain evidence="2 3">RG4-7</strain>
    </source>
</reference>